<gene>
    <name evidence="1" type="ORF">N802_10500</name>
</gene>
<comment type="caution">
    <text evidence="1">The sequence shown here is derived from an EMBL/GenBank/DDBJ whole genome shotgun (WGS) entry which is preliminary data.</text>
</comment>
<evidence type="ECO:0000313" key="1">
    <source>
        <dbReference type="EMBL" id="KGN29842.1"/>
    </source>
</evidence>
<keyword evidence="2" id="KW-1185">Reference proteome</keyword>
<reference evidence="1 2" key="1">
    <citation type="submission" date="2013-08" db="EMBL/GenBank/DDBJ databases">
        <title>The genome sequence of Knoellia sinensis.</title>
        <authorList>
            <person name="Zhu W."/>
            <person name="Wang G."/>
        </authorList>
    </citation>
    <scope>NUCLEOTIDE SEQUENCE [LARGE SCALE GENOMIC DNA]</scope>
    <source>
        <strain evidence="1 2">KCTC 19936</strain>
    </source>
</reference>
<protein>
    <submittedName>
        <fullName evidence="1">Uncharacterized protein</fullName>
    </submittedName>
</protein>
<evidence type="ECO:0000313" key="2">
    <source>
        <dbReference type="Proteomes" id="UP000030002"/>
    </source>
</evidence>
<dbReference type="EMBL" id="AVPJ01000027">
    <property type="protein sequence ID" value="KGN29842.1"/>
    <property type="molecule type" value="Genomic_DNA"/>
</dbReference>
<dbReference type="STRING" id="1385520.N802_10500"/>
<proteinExistence type="predicted"/>
<dbReference type="AlphaFoldDB" id="A0A0A0J0Y7"/>
<name>A0A0A0J0Y7_9MICO</name>
<accession>A0A0A0J0Y7</accession>
<dbReference type="Proteomes" id="UP000030002">
    <property type="component" value="Unassembled WGS sequence"/>
</dbReference>
<organism evidence="1 2">
    <name type="scientific">Knoellia sinensis KCTC 19936</name>
    <dbReference type="NCBI Taxonomy" id="1385520"/>
    <lineage>
        <taxon>Bacteria</taxon>
        <taxon>Bacillati</taxon>
        <taxon>Actinomycetota</taxon>
        <taxon>Actinomycetes</taxon>
        <taxon>Micrococcales</taxon>
        <taxon>Intrasporangiaceae</taxon>
        <taxon>Knoellia</taxon>
    </lineage>
</organism>
<sequence>MAGVVEPGVADTRGLENLLPVAPVATRVQGISDLVWENQIVVLAPGRPRGESFLRLRQAMPSKLID</sequence>